<organism evidence="1 2">
    <name type="scientific">Longimonas halophila</name>
    <dbReference type="NCBI Taxonomy" id="1469170"/>
    <lineage>
        <taxon>Bacteria</taxon>
        <taxon>Pseudomonadati</taxon>
        <taxon>Rhodothermota</taxon>
        <taxon>Rhodothermia</taxon>
        <taxon>Rhodothermales</taxon>
        <taxon>Salisaetaceae</taxon>
        <taxon>Longimonas</taxon>
    </lineage>
</organism>
<sequence length="320" mass="35483">MPAALPHVTICLRPPRRHAVLPVRTAVRRACPAVLHQPQVAYSAHHTTAGFLDAEARAQTGPSEVAIRRFIAPYRTLFPYGASYQHDQMHLRTELRPEQRRCEPRNADAHLAYIGAGLVACLQTEPDEPLALVDMDGVNKETGRHRTRRVTAVGFTEAHTVAGFEVTIPAPPHSVGATSLRDPRLGVIARIHAALAEHAVHLGCVQLALTDDTDNAALVVNEYEKQLMRYDMAQVLRAPRYFQSKERVPAPASPTVEHHGTGVPAAEEPALRLHDTVRLLVRPPADNGASRLVQGRYQSPIVLHRTPRERTIRVTVMRYR</sequence>
<accession>A0A2H3P3C9</accession>
<dbReference type="Proteomes" id="UP000221024">
    <property type="component" value="Unassembled WGS sequence"/>
</dbReference>
<dbReference type="RefSeq" id="WP_098062857.1">
    <property type="nucleotide sequence ID" value="NZ_PDEP01000011.1"/>
</dbReference>
<reference evidence="1 2" key="1">
    <citation type="submission" date="2017-10" db="EMBL/GenBank/DDBJ databases">
        <title>Draft genome of Longimonas halophila.</title>
        <authorList>
            <person name="Goh K.M."/>
            <person name="Shamsir M.S."/>
            <person name="Lim S.W."/>
        </authorList>
    </citation>
    <scope>NUCLEOTIDE SEQUENCE [LARGE SCALE GENOMIC DNA]</scope>
    <source>
        <strain evidence="1 2">KCTC 42399</strain>
    </source>
</reference>
<name>A0A2H3P3C9_9BACT</name>
<dbReference type="OrthoDB" id="1491802at2"/>
<gene>
    <name evidence="1" type="ORF">CRI93_11880</name>
</gene>
<comment type="caution">
    <text evidence="1">The sequence shown here is derived from an EMBL/GenBank/DDBJ whole genome shotgun (WGS) entry which is preliminary data.</text>
</comment>
<keyword evidence="2" id="KW-1185">Reference proteome</keyword>
<evidence type="ECO:0000313" key="1">
    <source>
        <dbReference type="EMBL" id="PEN05795.1"/>
    </source>
</evidence>
<dbReference type="AlphaFoldDB" id="A0A2H3P3C9"/>
<dbReference type="EMBL" id="PDEP01000011">
    <property type="protein sequence ID" value="PEN05795.1"/>
    <property type="molecule type" value="Genomic_DNA"/>
</dbReference>
<protein>
    <submittedName>
        <fullName evidence="1">Uncharacterized protein</fullName>
    </submittedName>
</protein>
<proteinExistence type="predicted"/>
<evidence type="ECO:0000313" key="2">
    <source>
        <dbReference type="Proteomes" id="UP000221024"/>
    </source>
</evidence>